<dbReference type="OMA" id="NRWSMES"/>
<dbReference type="PANTHER" id="PTHR23184:SF9">
    <property type="entry name" value="TETRATRICOPEPTIDE REPEAT PROTEIN 14"/>
    <property type="match status" value="1"/>
</dbReference>
<feature type="compositionally biased region" description="Basic and acidic residues" evidence="2">
    <location>
        <begin position="758"/>
        <end position="769"/>
    </location>
</feature>
<dbReference type="GeneID" id="119723484"/>
<keyword evidence="1" id="KW-0802">TPR repeat</keyword>
<feature type="region of interest" description="Disordered" evidence="2">
    <location>
        <begin position="1257"/>
        <end position="1371"/>
    </location>
</feature>
<dbReference type="SMART" id="SM00028">
    <property type="entry name" value="TPR"/>
    <property type="match status" value="3"/>
</dbReference>
<organism evidence="4 5">
    <name type="scientific">Patiria miniata</name>
    <name type="common">Bat star</name>
    <name type="synonym">Asterina miniata</name>
    <dbReference type="NCBI Taxonomy" id="46514"/>
    <lineage>
        <taxon>Eukaryota</taxon>
        <taxon>Metazoa</taxon>
        <taxon>Echinodermata</taxon>
        <taxon>Eleutherozoa</taxon>
        <taxon>Asterozoa</taxon>
        <taxon>Asteroidea</taxon>
        <taxon>Valvatacea</taxon>
        <taxon>Valvatida</taxon>
        <taxon>Asterinidae</taxon>
        <taxon>Patiria</taxon>
    </lineage>
</organism>
<feature type="region of interest" description="Disordered" evidence="2">
    <location>
        <begin position="489"/>
        <end position="1172"/>
    </location>
</feature>
<dbReference type="GO" id="GO:0003676">
    <property type="term" value="F:nucleic acid binding"/>
    <property type="evidence" value="ECO:0007669"/>
    <property type="project" value="InterPro"/>
</dbReference>
<evidence type="ECO:0000313" key="4">
    <source>
        <dbReference type="EnsemblMetazoa" id="XP_038050087.1"/>
    </source>
</evidence>
<feature type="compositionally biased region" description="Low complexity" evidence="2">
    <location>
        <begin position="1263"/>
        <end position="1275"/>
    </location>
</feature>
<reference evidence="4" key="1">
    <citation type="submission" date="2022-11" db="UniProtKB">
        <authorList>
            <consortium name="EnsemblMetazoa"/>
        </authorList>
    </citation>
    <scope>IDENTIFICATION</scope>
</reference>
<feature type="compositionally biased region" description="Basic and acidic residues" evidence="2">
    <location>
        <begin position="1587"/>
        <end position="1603"/>
    </location>
</feature>
<feature type="compositionally biased region" description="Basic residues" evidence="2">
    <location>
        <begin position="496"/>
        <end position="512"/>
    </location>
</feature>
<feature type="compositionally biased region" description="Basic residues" evidence="2">
    <location>
        <begin position="620"/>
        <end position="632"/>
    </location>
</feature>
<feature type="region of interest" description="Disordered" evidence="2">
    <location>
        <begin position="455"/>
        <end position="477"/>
    </location>
</feature>
<feature type="compositionally biased region" description="Polar residues" evidence="2">
    <location>
        <begin position="544"/>
        <end position="554"/>
    </location>
</feature>
<feature type="compositionally biased region" description="Basic residues" evidence="2">
    <location>
        <begin position="650"/>
        <end position="673"/>
    </location>
</feature>
<dbReference type="Proteomes" id="UP000887568">
    <property type="component" value="Unplaced"/>
</dbReference>
<name>A0A913ZE72_PATMI</name>
<dbReference type="PANTHER" id="PTHR23184">
    <property type="entry name" value="TETRATRICOPEPTIDE REPEAT PROTEIN 14"/>
    <property type="match status" value="1"/>
</dbReference>
<feature type="compositionally biased region" description="Low complexity" evidence="2">
    <location>
        <begin position="974"/>
        <end position="1010"/>
    </location>
</feature>
<feature type="compositionally biased region" description="Basic and acidic residues" evidence="2">
    <location>
        <begin position="513"/>
        <end position="529"/>
    </location>
</feature>
<feature type="compositionally biased region" description="Basic and acidic residues" evidence="2">
    <location>
        <begin position="952"/>
        <end position="966"/>
    </location>
</feature>
<feature type="compositionally biased region" description="Basic and acidic residues" evidence="2">
    <location>
        <begin position="869"/>
        <end position="879"/>
    </location>
</feature>
<evidence type="ECO:0000313" key="5">
    <source>
        <dbReference type="Proteomes" id="UP000887568"/>
    </source>
</evidence>
<feature type="compositionally biased region" description="Low complexity" evidence="2">
    <location>
        <begin position="462"/>
        <end position="474"/>
    </location>
</feature>
<feature type="compositionally biased region" description="Polar residues" evidence="2">
    <location>
        <begin position="1683"/>
        <end position="1693"/>
    </location>
</feature>
<feature type="compositionally biased region" description="Basic and acidic residues" evidence="2">
    <location>
        <begin position="787"/>
        <end position="814"/>
    </location>
</feature>
<feature type="compositionally biased region" description="Basic and acidic residues" evidence="2">
    <location>
        <begin position="887"/>
        <end position="922"/>
    </location>
</feature>
<feature type="compositionally biased region" description="Basic and acidic residues" evidence="2">
    <location>
        <begin position="1534"/>
        <end position="1566"/>
    </location>
</feature>
<feature type="domain" description="S1 motif" evidence="3">
    <location>
        <begin position="154"/>
        <end position="236"/>
    </location>
</feature>
<evidence type="ECO:0000259" key="3">
    <source>
        <dbReference type="PROSITE" id="PS50126"/>
    </source>
</evidence>
<dbReference type="Pfam" id="PF13181">
    <property type="entry name" value="TPR_8"/>
    <property type="match status" value="1"/>
</dbReference>
<feature type="compositionally biased region" description="Basic and acidic residues" evidence="2">
    <location>
        <begin position="1041"/>
        <end position="1054"/>
    </location>
</feature>
<dbReference type="InterPro" id="IPR012340">
    <property type="entry name" value="NA-bd_OB-fold"/>
</dbReference>
<dbReference type="PROSITE" id="PS50126">
    <property type="entry name" value="S1"/>
    <property type="match status" value="1"/>
</dbReference>
<feature type="compositionally biased region" description="Basic and acidic residues" evidence="2">
    <location>
        <begin position="1632"/>
        <end position="1654"/>
    </location>
</feature>
<feature type="compositionally biased region" description="Basic and acidic residues" evidence="2">
    <location>
        <begin position="562"/>
        <end position="582"/>
    </location>
</feature>
<feature type="compositionally biased region" description="Basic and acidic residues" evidence="2">
    <location>
        <begin position="710"/>
        <end position="735"/>
    </location>
</feature>
<sequence length="1723" mass="193800">MDRSLFEGAVKLHGLKLDRLVKEEQGASFLDDVKEINVTEDVMGALNDENTKSKGLPISSVIVKVKAERKRSRDEKLGDDFTNKLHGFIAKKADLLFRQQNDDEHDEDAIADKIPSAKDAEKLDYYAILPPLEQFLEVDPDVSQERLFDILKVGDAVVGQILSTKNFGIFVKLLALCQDTPRFLDECEVVALLPTGELRDKFSHVASIDDFQIGDLLRALVIKVNAEEQKVIISLHAKDDSQDVGSLGLITESELPVYYRRSVLQIDTQEAYQDMLHNSVGFDNPFNVAYLGDKLGLKDTCPLSLMRGLQRSNFPEKEYAEPLRKWQTNRWSMESVAKGVEHFKAGRLLDAMQHLNKALEIDEENVEALVARGALYANKDLLSKALQDFGKALKINPNHRNANRYMCQTLVERGKQHEEAGEKKRAAECYQTAVDIKPDFLEAQLCLDNINKTRRPAKKVTSPTSISSPSPNSPEVKLSVAALRQLVDPENEVSKSAKKSTVKTKKKKKRKEHEKDRSSRKKDKEDKQGRSQSRSVKKEGRYSSPESSETPSARSRSRNRSGKKDSGDGRKYDKSLSRESKKEAKRRVSRQSASYSRSSSSDRSRSQSLRSRSHQLSGRKASKHAKKRKGRRSSSISRSSSSGSSQSPRYRSRSRSKNRHLIASTKHTKSSSKRKLEVKPTGRHSVSRSRSRSPYTVSESSLSPQRSKSRSLDRSRRKSRTEERGSRSTRNESKTTGRSPSHSISPGTRHRTLSGGSKESRSSKTDSMKAHGGHSLVKKLKAASGVRETKESSQSRSKSDSRQHSSRTDDREDNPTDGTFKSKMNKNLETSTVKSSSLKRKQDVHDVSDDDKASRRLKKRGEFQESEELDKVKLKDGKYRHQSTTETGERARVEKKRTGLDRRCTHSDTESSSKESDKDQSKKHLRKTASQHSFHSTSDRSKNSAQSSQGAKSHDRRGDRRPSLGDHHRRSRSRSFSSDGSYSNSSYSSYSVSGSRSYSYSSYSSSGSYSDSDDSRKDSRHKSDKSKSCFKQTNKPASKSKTSEVREDRYRNEPGSDEEDDSDSDVDTGIYEISRDHLEMYMDSKSYQLKKEDDVSPLKRKKRLRSDEDEVVSDKKIKPEKRRGKETSDDDKKEKIASFSHGKKESQKGSRSEAVPPPKGDSKVPVNVHLPPPSRTVATVSSLKESSHAASVYSSLLPAPNRGLEPHIQAVQHQSPGPNVGIAQSRAPIIGLNQSAKRKQEVEEQPAVLDRFPHIAGRADTIHQQQQHSVSENQQPFTSGSKGHRSGPAGMSLQDKIITSHRSSTGRAYEVEPSQTFTPEQLSVLDSISKQLAQTRQETSHAASSEKPVDANPAQYHQKHERDQVQGSSEVTNPVQGHQIGVIMTHRSSDIFGQSDNHQETFDGTNPSFDDHHARNRRGTGRWDVKIPEDGGFDSGHLGGSEFFFADSKPIPISIDYQHGKDISSSFDIEPEDYREREAFVSGLPTGSVRHIQTHGMDCTGGSALEIEKLIKESREHSCQISEDLPRHRGHHSSRGERSRDRPRGESSDFRTYGTRHDHSESKNVDANKSASKVPVVDYQHGQSGSYHERQRCTSDEKMDYRYERRHHDRVGGRHPGNHRSAPERHHHRGPRSYEQKSVDRPYHERDRHGNTQRDRHHSRSSGTHGGRRQKSATPVEPKESNPFLQLVSSTKDMQVASLHSEGKWGPDSSPEDMKSSSRSWWL</sequence>
<feature type="compositionally biased region" description="Polar residues" evidence="2">
    <location>
        <begin position="825"/>
        <end position="836"/>
    </location>
</feature>
<feature type="compositionally biased region" description="Polar residues" evidence="2">
    <location>
        <begin position="1313"/>
        <end position="1343"/>
    </location>
</feature>
<dbReference type="Gene3D" id="1.25.40.10">
    <property type="entry name" value="Tetratricopeptide repeat domain"/>
    <property type="match status" value="1"/>
</dbReference>
<keyword evidence="5" id="KW-1185">Reference proteome</keyword>
<evidence type="ECO:0000256" key="2">
    <source>
        <dbReference type="SAM" id="MobiDB-lite"/>
    </source>
</evidence>
<dbReference type="InterPro" id="IPR019734">
    <property type="entry name" value="TPR_rpt"/>
</dbReference>
<dbReference type="EnsemblMetazoa" id="XM_038194159.1">
    <property type="protein sequence ID" value="XP_038050087.1"/>
    <property type="gene ID" value="LOC119723484"/>
</dbReference>
<accession>A0A913ZE72</accession>
<dbReference type="InterPro" id="IPR039190">
    <property type="entry name" value="TTC14"/>
</dbReference>
<feature type="compositionally biased region" description="Polar residues" evidence="2">
    <location>
        <begin position="1029"/>
        <end position="1040"/>
    </location>
</feature>
<feature type="compositionally biased region" description="Low complexity" evidence="2">
    <location>
        <begin position="606"/>
        <end position="619"/>
    </location>
</feature>
<feature type="region of interest" description="Disordered" evidence="2">
    <location>
        <begin position="1516"/>
        <end position="1723"/>
    </location>
</feature>
<feature type="compositionally biased region" description="Basic and acidic residues" evidence="2">
    <location>
        <begin position="840"/>
        <end position="854"/>
    </location>
</feature>
<feature type="repeat" description="TPR" evidence="1">
    <location>
        <begin position="366"/>
        <end position="399"/>
    </location>
</feature>
<feature type="repeat" description="TPR" evidence="1">
    <location>
        <begin position="407"/>
        <end position="440"/>
    </location>
</feature>
<dbReference type="InterPro" id="IPR011990">
    <property type="entry name" value="TPR-like_helical_dom_sf"/>
</dbReference>
<feature type="compositionally biased region" description="Basic and acidic residues" evidence="2">
    <location>
        <begin position="1073"/>
        <end position="1082"/>
    </location>
</feature>
<feature type="compositionally biased region" description="Polar residues" evidence="2">
    <location>
        <begin position="736"/>
        <end position="746"/>
    </location>
</feature>
<protein>
    <recommendedName>
        <fullName evidence="3">S1 motif domain-containing protein</fullName>
    </recommendedName>
</protein>
<dbReference type="SMART" id="SM00316">
    <property type="entry name" value="S1"/>
    <property type="match status" value="1"/>
</dbReference>
<feature type="compositionally biased region" description="Basic residues" evidence="2">
    <location>
        <begin position="681"/>
        <end position="691"/>
    </location>
</feature>
<dbReference type="RefSeq" id="XP_038050087.1">
    <property type="nucleotide sequence ID" value="XM_038194159.1"/>
</dbReference>
<feature type="compositionally biased region" description="Low complexity" evidence="2">
    <location>
        <begin position="633"/>
        <end position="649"/>
    </location>
</feature>
<evidence type="ECO:0000256" key="1">
    <source>
        <dbReference type="PROSITE-ProRule" id="PRU00339"/>
    </source>
</evidence>
<proteinExistence type="predicted"/>
<feature type="compositionally biased region" description="Basic and acidic residues" evidence="2">
    <location>
        <begin position="1112"/>
        <end position="1151"/>
    </location>
</feature>
<dbReference type="SUPFAM" id="SSF50249">
    <property type="entry name" value="Nucleic acid-binding proteins"/>
    <property type="match status" value="1"/>
</dbReference>
<feature type="compositionally biased region" description="Basic residues" evidence="2">
    <location>
        <begin position="1655"/>
        <end position="1671"/>
    </location>
</feature>
<dbReference type="SUPFAM" id="SSF48452">
    <property type="entry name" value="TPR-like"/>
    <property type="match status" value="1"/>
</dbReference>
<dbReference type="OrthoDB" id="1914839at2759"/>
<dbReference type="Gene3D" id="2.40.50.140">
    <property type="entry name" value="Nucleic acid-binding proteins"/>
    <property type="match status" value="1"/>
</dbReference>
<dbReference type="InterPro" id="IPR003029">
    <property type="entry name" value="S1_domain"/>
</dbReference>
<feature type="compositionally biased region" description="Acidic residues" evidence="2">
    <location>
        <begin position="1055"/>
        <end position="1066"/>
    </location>
</feature>
<dbReference type="PROSITE" id="PS50005">
    <property type="entry name" value="TPR"/>
    <property type="match status" value="2"/>
</dbReference>
<feature type="compositionally biased region" description="Low complexity" evidence="2">
    <location>
        <begin position="590"/>
        <end position="599"/>
    </location>
</feature>